<gene>
    <name evidence="2" type="ORF">X801_01672</name>
</gene>
<keyword evidence="1" id="KW-0472">Membrane</keyword>
<evidence type="ECO:0000313" key="2">
    <source>
        <dbReference type="EMBL" id="OON22433.1"/>
    </source>
</evidence>
<keyword evidence="3" id="KW-1185">Reference proteome</keyword>
<feature type="transmembrane region" description="Helical" evidence="1">
    <location>
        <begin position="12"/>
        <end position="28"/>
    </location>
</feature>
<keyword evidence="1" id="KW-1133">Transmembrane helix</keyword>
<organism evidence="2 3">
    <name type="scientific">Opisthorchis viverrini</name>
    <name type="common">Southeast Asian liver fluke</name>
    <dbReference type="NCBI Taxonomy" id="6198"/>
    <lineage>
        <taxon>Eukaryota</taxon>
        <taxon>Metazoa</taxon>
        <taxon>Spiralia</taxon>
        <taxon>Lophotrochozoa</taxon>
        <taxon>Platyhelminthes</taxon>
        <taxon>Trematoda</taxon>
        <taxon>Digenea</taxon>
        <taxon>Opisthorchiida</taxon>
        <taxon>Opisthorchiata</taxon>
        <taxon>Opisthorchiidae</taxon>
        <taxon>Opisthorchis</taxon>
    </lineage>
</organism>
<proteinExistence type="predicted"/>
<keyword evidence="1" id="KW-0812">Transmembrane</keyword>
<dbReference type="EMBL" id="KV891774">
    <property type="protein sequence ID" value="OON22433.1"/>
    <property type="molecule type" value="Genomic_DNA"/>
</dbReference>
<name>A0A1S8X7M6_OPIVI</name>
<sequence>MVLRGAFRAIRRNFYTFLAPTFVAYIIYKDYSRTQREKMGLPEWALHNWKGRVASFVLGGAIALAGIQIIQYAFPYTNTKLKNKSALYGGRAVPEGSDPWEY</sequence>
<accession>A0A1S8X7M6</accession>
<evidence type="ECO:0000256" key="1">
    <source>
        <dbReference type="SAM" id="Phobius"/>
    </source>
</evidence>
<dbReference type="Proteomes" id="UP000243686">
    <property type="component" value="Unassembled WGS sequence"/>
</dbReference>
<feature type="transmembrane region" description="Helical" evidence="1">
    <location>
        <begin position="53"/>
        <end position="74"/>
    </location>
</feature>
<reference evidence="2 3" key="1">
    <citation type="submission" date="2015-03" db="EMBL/GenBank/DDBJ databases">
        <title>Draft genome of the nematode, Opisthorchis viverrini.</title>
        <authorList>
            <person name="Mitreva M."/>
        </authorList>
    </citation>
    <scope>NUCLEOTIDE SEQUENCE [LARGE SCALE GENOMIC DNA]</scope>
    <source>
        <strain evidence="2">Khon Kaen</strain>
    </source>
</reference>
<protein>
    <submittedName>
        <fullName evidence="2">Uncharacterized protein</fullName>
    </submittedName>
</protein>
<evidence type="ECO:0000313" key="3">
    <source>
        <dbReference type="Proteomes" id="UP000243686"/>
    </source>
</evidence>
<dbReference type="AlphaFoldDB" id="A0A1S8X7M6"/>